<feature type="transmembrane region" description="Helical" evidence="1">
    <location>
        <begin position="122"/>
        <end position="143"/>
    </location>
</feature>
<dbReference type="OrthoDB" id="419138at2759"/>
<accession>G0QMV1</accession>
<keyword evidence="3" id="KW-1185">Reference proteome</keyword>
<dbReference type="OMA" id="VCTHFKI"/>
<dbReference type="AlphaFoldDB" id="G0QMV1"/>
<dbReference type="PANTHER" id="PTHR21274">
    <property type="entry name" value="MECKELIN"/>
    <property type="match status" value="1"/>
</dbReference>
<reference evidence="2 3" key="1">
    <citation type="submission" date="2011-07" db="EMBL/GenBank/DDBJ databases">
        <authorList>
            <person name="Coyne R."/>
            <person name="Brami D."/>
            <person name="Johnson J."/>
            <person name="Hostetler J."/>
            <person name="Hannick L."/>
            <person name="Clark T."/>
            <person name="Cassidy-Hanley D."/>
            <person name="Inman J."/>
        </authorList>
    </citation>
    <scope>NUCLEOTIDE SEQUENCE [LARGE SCALE GENOMIC DNA]</scope>
    <source>
        <strain evidence="2 3">G5</strain>
    </source>
</reference>
<dbReference type="STRING" id="857967.G0QMV1"/>
<dbReference type="Proteomes" id="UP000008983">
    <property type="component" value="Unassembled WGS sequence"/>
</dbReference>
<dbReference type="InterPro" id="IPR019170">
    <property type="entry name" value="Meckelin"/>
</dbReference>
<sequence length="236" mass="27453">MLLPSQEYLPEQYIPFKIAIGISFLLKLISTAIMVYKQSSCHIYFLDWEPPRKYESKEEDKVWRTLFVANEFNELSVLRTISVEWSLFFLGLFMSGFEWENTAAQQPTIHRELNTDSVKINIVLKLFIGCGIFYVIGLAQIILRQLIKIWFPYNIQDFTDFCSVANISIFIFDDYLHGYYVHGQSPDKYAEGNALWLMQCLGDDIGHGDFLTNIFGQNALQQQQQMMNNSLLNRIA</sequence>
<evidence type="ECO:0000256" key="1">
    <source>
        <dbReference type="SAM" id="Phobius"/>
    </source>
</evidence>
<dbReference type="GeneID" id="14909634"/>
<dbReference type="EMBL" id="GL983438">
    <property type="protein sequence ID" value="EGR33461.1"/>
    <property type="molecule type" value="Genomic_DNA"/>
</dbReference>
<dbReference type="PANTHER" id="PTHR21274:SF0">
    <property type="entry name" value="MECKELIN"/>
    <property type="match status" value="1"/>
</dbReference>
<dbReference type="eggNOG" id="KOG4611">
    <property type="taxonomic scope" value="Eukaryota"/>
</dbReference>
<feature type="transmembrane region" description="Helical" evidence="1">
    <location>
        <begin position="77"/>
        <end position="97"/>
    </location>
</feature>
<organism evidence="2 3">
    <name type="scientific">Ichthyophthirius multifiliis</name>
    <name type="common">White spot disease agent</name>
    <name type="synonym">Ich</name>
    <dbReference type="NCBI Taxonomy" id="5932"/>
    <lineage>
        <taxon>Eukaryota</taxon>
        <taxon>Sar</taxon>
        <taxon>Alveolata</taxon>
        <taxon>Ciliophora</taxon>
        <taxon>Intramacronucleata</taxon>
        <taxon>Oligohymenophorea</taxon>
        <taxon>Hymenostomatida</taxon>
        <taxon>Ophryoglenina</taxon>
        <taxon>Ichthyophthirius</taxon>
    </lineage>
</organism>
<dbReference type="GO" id="GO:0060271">
    <property type="term" value="P:cilium assembly"/>
    <property type="evidence" value="ECO:0007669"/>
    <property type="project" value="InterPro"/>
</dbReference>
<dbReference type="GO" id="GO:0036038">
    <property type="term" value="C:MKS complex"/>
    <property type="evidence" value="ECO:0007669"/>
    <property type="project" value="InterPro"/>
</dbReference>
<name>G0QMV1_ICHMU</name>
<dbReference type="Pfam" id="PF09773">
    <property type="entry name" value="Meckelin"/>
    <property type="match status" value="1"/>
</dbReference>
<dbReference type="RefSeq" id="XP_004037447.1">
    <property type="nucleotide sequence ID" value="XM_004037399.1"/>
</dbReference>
<keyword evidence="1" id="KW-1133">Transmembrane helix</keyword>
<dbReference type="InParanoid" id="G0QMV1"/>
<feature type="transmembrane region" description="Helical" evidence="1">
    <location>
        <begin position="12"/>
        <end position="36"/>
    </location>
</feature>
<gene>
    <name evidence="2" type="ORF">IMG5_052020</name>
</gene>
<proteinExistence type="predicted"/>
<evidence type="ECO:0000313" key="3">
    <source>
        <dbReference type="Proteomes" id="UP000008983"/>
    </source>
</evidence>
<keyword evidence="1" id="KW-0812">Transmembrane</keyword>
<evidence type="ECO:0000313" key="2">
    <source>
        <dbReference type="EMBL" id="EGR33461.1"/>
    </source>
</evidence>
<keyword evidence="1" id="KW-0472">Membrane</keyword>
<protein>
    <submittedName>
        <fullName evidence="2">Meckel syndrome type 3 protein mekelin, putative</fullName>
    </submittedName>
</protein>